<organism evidence="2 3">
    <name type="scientific">Burkholderia cepacia</name>
    <name type="common">Pseudomonas cepacia</name>
    <dbReference type="NCBI Taxonomy" id="292"/>
    <lineage>
        <taxon>Bacteria</taxon>
        <taxon>Pseudomonadati</taxon>
        <taxon>Pseudomonadota</taxon>
        <taxon>Betaproteobacteria</taxon>
        <taxon>Burkholderiales</taxon>
        <taxon>Burkholderiaceae</taxon>
        <taxon>Burkholderia</taxon>
        <taxon>Burkholderia cepacia complex</taxon>
    </lineage>
</organism>
<comment type="caution">
    <text evidence="2">The sequence shown here is derived from an EMBL/GenBank/DDBJ whole genome shotgun (WGS) entry which is preliminary data.</text>
</comment>
<protein>
    <recommendedName>
        <fullName evidence="1">ParB/Spo0J HTH domain-containing protein</fullName>
    </recommendedName>
</protein>
<sequence length="274" mass="30472">MAKNSLDAYGAAGKTNLLYFDPEKLVLVTDKTSPLYDDRVHLPVDEMMAHNIDYQGIVMPIEISKNPETGDVEVVLGRQRVKACRLANIWRKERGAAPRQVPAVVFKGKREHALDSIVSENEHRRADTPLSRAEKMRQLMALGRGEDQVAMIFNCKVATVRSTLALLECCADVQKAVDCGKVSVTHAVKLARLKPDAQRDKVRELVNVADTKKGHEKSRAQREVMGHAEQKMKTRKQISAELQNSTGERAAALRWVLSIESDSDTACCGMPKLD</sequence>
<dbReference type="GO" id="GO:0007059">
    <property type="term" value="P:chromosome segregation"/>
    <property type="evidence" value="ECO:0007669"/>
    <property type="project" value="TreeGrafter"/>
</dbReference>
<reference evidence="2 3" key="1">
    <citation type="submission" date="2018-02" db="EMBL/GenBank/DDBJ databases">
        <title>Draft genome sequencing of Burkholderia cepacia Y14-15.</title>
        <authorList>
            <person name="Zheng B.-X."/>
        </authorList>
    </citation>
    <scope>NUCLEOTIDE SEQUENCE [LARGE SCALE GENOMIC DNA]</scope>
    <source>
        <strain evidence="2 3">Y14-15</strain>
    </source>
</reference>
<dbReference type="SUPFAM" id="SSF109709">
    <property type="entry name" value="KorB DNA-binding domain-like"/>
    <property type="match status" value="1"/>
</dbReference>
<dbReference type="Pfam" id="PF17762">
    <property type="entry name" value="HTH_ParB"/>
    <property type="match status" value="1"/>
</dbReference>
<dbReference type="PANTHER" id="PTHR33375">
    <property type="entry name" value="CHROMOSOME-PARTITIONING PROTEIN PARB-RELATED"/>
    <property type="match status" value="1"/>
</dbReference>
<evidence type="ECO:0000313" key="2">
    <source>
        <dbReference type="EMBL" id="PQP15498.1"/>
    </source>
</evidence>
<dbReference type="PANTHER" id="PTHR33375:SF1">
    <property type="entry name" value="CHROMOSOME-PARTITIONING PROTEIN PARB-RELATED"/>
    <property type="match status" value="1"/>
</dbReference>
<dbReference type="RefSeq" id="WP_105392051.1">
    <property type="nucleotide sequence ID" value="NZ_PUIQ01000030.1"/>
</dbReference>
<dbReference type="EMBL" id="PUIQ01000030">
    <property type="protein sequence ID" value="PQP15498.1"/>
    <property type="molecule type" value="Genomic_DNA"/>
</dbReference>
<evidence type="ECO:0000313" key="3">
    <source>
        <dbReference type="Proteomes" id="UP000238206"/>
    </source>
</evidence>
<accession>A0A2S8IL38</accession>
<dbReference type="InterPro" id="IPR036086">
    <property type="entry name" value="ParB/Sulfiredoxin_sf"/>
</dbReference>
<dbReference type="Gene3D" id="1.10.10.2830">
    <property type="match status" value="1"/>
</dbReference>
<name>A0A2S8IL38_BURCE</name>
<gene>
    <name evidence="2" type="ORF">C5615_22745</name>
</gene>
<dbReference type="InterPro" id="IPR041468">
    <property type="entry name" value="HTH_ParB/Spo0J"/>
</dbReference>
<dbReference type="AlphaFoldDB" id="A0A2S8IL38"/>
<dbReference type="GO" id="GO:0005694">
    <property type="term" value="C:chromosome"/>
    <property type="evidence" value="ECO:0007669"/>
    <property type="project" value="TreeGrafter"/>
</dbReference>
<proteinExistence type="predicted"/>
<dbReference type="SUPFAM" id="SSF110849">
    <property type="entry name" value="ParB/Sulfiredoxin"/>
    <property type="match status" value="1"/>
</dbReference>
<dbReference type="InterPro" id="IPR050336">
    <property type="entry name" value="Chromosome_partition/occlusion"/>
</dbReference>
<dbReference type="Proteomes" id="UP000238206">
    <property type="component" value="Unassembled WGS sequence"/>
</dbReference>
<evidence type="ECO:0000259" key="1">
    <source>
        <dbReference type="Pfam" id="PF17762"/>
    </source>
</evidence>
<feature type="domain" description="ParB/Spo0J HTH" evidence="1">
    <location>
        <begin position="128"/>
        <end position="206"/>
    </location>
</feature>